<dbReference type="Pfam" id="PF07061">
    <property type="entry name" value="Swi5"/>
    <property type="match status" value="1"/>
</dbReference>
<organism evidence="8 9">
    <name type="scientific">Hypsibius exemplaris</name>
    <name type="common">Freshwater tardigrade</name>
    <dbReference type="NCBI Taxonomy" id="2072580"/>
    <lineage>
        <taxon>Eukaryota</taxon>
        <taxon>Metazoa</taxon>
        <taxon>Ecdysozoa</taxon>
        <taxon>Tardigrada</taxon>
        <taxon>Eutardigrada</taxon>
        <taxon>Parachela</taxon>
        <taxon>Hypsibioidea</taxon>
        <taxon>Hypsibiidae</taxon>
        <taxon>Hypsibius</taxon>
    </lineage>
</organism>
<evidence type="ECO:0000256" key="7">
    <source>
        <dbReference type="SAM" id="MobiDB-lite"/>
    </source>
</evidence>
<evidence type="ECO:0000256" key="3">
    <source>
        <dbReference type="ARBA" id="ARBA00022763"/>
    </source>
</evidence>
<evidence type="ECO:0000256" key="4">
    <source>
        <dbReference type="ARBA" id="ARBA00023204"/>
    </source>
</evidence>
<gene>
    <name evidence="8" type="ORF">BV898_13813</name>
</gene>
<keyword evidence="3" id="KW-0227">DNA damage</keyword>
<feature type="compositionally biased region" description="Polar residues" evidence="7">
    <location>
        <begin position="33"/>
        <end position="43"/>
    </location>
</feature>
<proteinExistence type="inferred from homology"/>
<keyword evidence="4" id="KW-0234">DNA repair</keyword>
<dbReference type="AlphaFoldDB" id="A0A1W0W9Q7"/>
<protein>
    <recommendedName>
        <fullName evidence="2">DNA repair protein SWI5 homolog</fullName>
    </recommendedName>
    <alternativeName>
        <fullName evidence="6">Protein SAE3 homolog</fullName>
    </alternativeName>
</protein>
<name>A0A1W0W9Q7_HYPEX</name>
<evidence type="ECO:0000256" key="1">
    <source>
        <dbReference type="ARBA" id="ARBA00008060"/>
    </source>
</evidence>
<comment type="caution">
    <text evidence="8">The sequence shown here is derived from an EMBL/GenBank/DDBJ whole genome shotgun (WGS) entry which is preliminary data.</text>
</comment>
<dbReference type="PANTHER" id="PTHR28529:SF2">
    <property type="entry name" value="DNA REPAIR PROTEIN SWI5 HOMOLOG"/>
    <property type="match status" value="1"/>
</dbReference>
<dbReference type="GO" id="GO:0034974">
    <property type="term" value="C:Swi5-Swi2 complex"/>
    <property type="evidence" value="ECO:0007669"/>
    <property type="project" value="TreeGrafter"/>
</dbReference>
<reference evidence="9" key="1">
    <citation type="submission" date="2017-01" db="EMBL/GenBank/DDBJ databases">
        <title>Comparative genomics of anhydrobiosis in the tardigrade Hypsibius dujardini.</title>
        <authorList>
            <person name="Yoshida Y."/>
            <person name="Koutsovoulos G."/>
            <person name="Laetsch D."/>
            <person name="Stevens L."/>
            <person name="Kumar S."/>
            <person name="Horikawa D."/>
            <person name="Ishino K."/>
            <person name="Komine S."/>
            <person name="Tomita M."/>
            <person name="Blaxter M."/>
            <person name="Arakawa K."/>
        </authorList>
    </citation>
    <scope>NUCLEOTIDE SEQUENCE [LARGE SCALE GENOMIC DNA]</scope>
    <source>
        <strain evidence="9">Z151</strain>
    </source>
</reference>
<evidence type="ECO:0000313" key="9">
    <source>
        <dbReference type="Proteomes" id="UP000192578"/>
    </source>
</evidence>
<evidence type="ECO:0000256" key="5">
    <source>
        <dbReference type="ARBA" id="ARBA00025380"/>
    </source>
</evidence>
<comment type="similarity">
    <text evidence="1">Belongs to the SWI5/SAE3 family.</text>
</comment>
<feature type="compositionally biased region" description="Polar residues" evidence="7">
    <location>
        <begin position="89"/>
        <end position="100"/>
    </location>
</feature>
<accession>A0A1W0W9Q7</accession>
<dbReference type="GO" id="GO:0000724">
    <property type="term" value="P:double-strand break repair via homologous recombination"/>
    <property type="evidence" value="ECO:0007669"/>
    <property type="project" value="TreeGrafter"/>
</dbReference>
<dbReference type="OrthoDB" id="255837at2759"/>
<evidence type="ECO:0000313" key="8">
    <source>
        <dbReference type="EMBL" id="OQV11937.1"/>
    </source>
</evidence>
<evidence type="ECO:0000256" key="6">
    <source>
        <dbReference type="ARBA" id="ARBA00030081"/>
    </source>
</evidence>
<dbReference type="GO" id="GO:0032798">
    <property type="term" value="C:Swi5-Sfr1 complex"/>
    <property type="evidence" value="ECO:0007669"/>
    <property type="project" value="TreeGrafter"/>
</dbReference>
<dbReference type="Proteomes" id="UP000192578">
    <property type="component" value="Unassembled WGS sequence"/>
</dbReference>
<dbReference type="Gene3D" id="1.20.5.170">
    <property type="match status" value="1"/>
</dbReference>
<dbReference type="PANTHER" id="PTHR28529">
    <property type="entry name" value="DNA REPAIR PROTEIN SWI5 HOMOLOG"/>
    <property type="match status" value="1"/>
</dbReference>
<dbReference type="EMBL" id="MTYJ01000158">
    <property type="protein sequence ID" value="OQV11937.1"/>
    <property type="molecule type" value="Genomic_DNA"/>
</dbReference>
<sequence>MALVSTNSDDEDEIPCEDREPKKRHHDEENSEDSSTPAAAAAQSTAFITPVKFKSTIGSRSAFKAPFKSPLTSSPGASPAASPLSCGSKTAQPSSFATKSSPIVRSGAGLLRQVGGLSRPVRVAAAVDPVALQAKLALLRAKEQDLDEKIRALTDSGLDEKDLQKHMDQLHAYNESKDAAQTTFGRLANIRQCMIRDIYEDLGLELED</sequence>
<dbReference type="InterPro" id="IPR010760">
    <property type="entry name" value="DNA-repair_Swi5"/>
</dbReference>
<keyword evidence="9" id="KW-1185">Reference proteome</keyword>
<comment type="function">
    <text evidence="5">Component of the swi5-sfr1 complex, a complex required for double-strand break repair via homologous recombination.</text>
</comment>
<feature type="region of interest" description="Disordered" evidence="7">
    <location>
        <begin position="1"/>
        <end position="43"/>
    </location>
</feature>
<evidence type="ECO:0000256" key="2">
    <source>
        <dbReference type="ARBA" id="ARBA00019825"/>
    </source>
</evidence>
<feature type="region of interest" description="Disordered" evidence="7">
    <location>
        <begin position="65"/>
        <end position="100"/>
    </location>
</feature>
<feature type="compositionally biased region" description="Low complexity" evidence="7">
    <location>
        <begin position="69"/>
        <end position="88"/>
    </location>
</feature>